<keyword evidence="4" id="KW-0472">Membrane</keyword>
<evidence type="ECO:0000259" key="7">
    <source>
        <dbReference type="Pfam" id="PF01094"/>
    </source>
</evidence>
<evidence type="ECO:0000256" key="1">
    <source>
        <dbReference type="ARBA" id="ARBA00004141"/>
    </source>
</evidence>
<dbReference type="GO" id="GO:0016020">
    <property type="term" value="C:membrane"/>
    <property type="evidence" value="ECO:0007669"/>
    <property type="project" value="UniProtKB-SubCell"/>
</dbReference>
<dbReference type="InterPro" id="IPR050726">
    <property type="entry name" value="mGluR"/>
</dbReference>
<proteinExistence type="predicted"/>
<dbReference type="AlphaFoldDB" id="A0A1B0D120"/>
<keyword evidence="5" id="KW-0675">Receptor</keyword>
<evidence type="ECO:0000313" key="8">
    <source>
        <dbReference type="EnsemblMetazoa" id="PPAI001044-PA"/>
    </source>
</evidence>
<dbReference type="InterPro" id="IPR028082">
    <property type="entry name" value="Peripla_BP_I"/>
</dbReference>
<dbReference type="Gene3D" id="3.40.50.2300">
    <property type="match status" value="1"/>
</dbReference>
<dbReference type="FunFam" id="3.40.50.2300:FF:000681">
    <property type="entry name" value="Metabotropic glutamate receptor-like Protein"/>
    <property type="match status" value="1"/>
</dbReference>
<dbReference type="EnsemblMetazoa" id="PPAI001044-RA">
    <property type="protein sequence ID" value="PPAI001044-PA"/>
    <property type="gene ID" value="PPAI001044"/>
</dbReference>
<dbReference type="VEuPathDB" id="VectorBase:PPAPM1_007046"/>
<dbReference type="Proteomes" id="UP000092462">
    <property type="component" value="Unassembled WGS sequence"/>
</dbReference>
<dbReference type="VEuPathDB" id="VectorBase:PPAI001044"/>
<keyword evidence="6" id="KW-0325">Glycoprotein</keyword>
<evidence type="ECO:0000313" key="9">
    <source>
        <dbReference type="Proteomes" id="UP000092462"/>
    </source>
</evidence>
<protein>
    <recommendedName>
        <fullName evidence="7">Receptor ligand binding region domain-containing protein</fullName>
    </recommendedName>
</protein>
<dbReference type="EMBL" id="AJVK01021838">
    <property type="status" value="NOT_ANNOTATED_CDS"/>
    <property type="molecule type" value="Genomic_DNA"/>
</dbReference>
<dbReference type="Pfam" id="PF01094">
    <property type="entry name" value="ANF_receptor"/>
    <property type="match status" value="1"/>
</dbReference>
<organism evidence="8 9">
    <name type="scientific">Phlebotomus papatasi</name>
    <name type="common">Sandfly</name>
    <dbReference type="NCBI Taxonomy" id="29031"/>
    <lineage>
        <taxon>Eukaryota</taxon>
        <taxon>Metazoa</taxon>
        <taxon>Ecdysozoa</taxon>
        <taxon>Arthropoda</taxon>
        <taxon>Hexapoda</taxon>
        <taxon>Insecta</taxon>
        <taxon>Pterygota</taxon>
        <taxon>Neoptera</taxon>
        <taxon>Endopterygota</taxon>
        <taxon>Diptera</taxon>
        <taxon>Nematocera</taxon>
        <taxon>Psychodoidea</taxon>
        <taxon>Psychodidae</taxon>
        <taxon>Phlebotomus</taxon>
        <taxon>Phlebotomus</taxon>
    </lineage>
</organism>
<evidence type="ECO:0000256" key="3">
    <source>
        <dbReference type="ARBA" id="ARBA00022989"/>
    </source>
</evidence>
<evidence type="ECO:0000256" key="5">
    <source>
        <dbReference type="ARBA" id="ARBA00023170"/>
    </source>
</evidence>
<keyword evidence="3" id="KW-1133">Transmembrane helix</keyword>
<evidence type="ECO:0000256" key="2">
    <source>
        <dbReference type="ARBA" id="ARBA00022692"/>
    </source>
</evidence>
<dbReference type="InterPro" id="IPR001828">
    <property type="entry name" value="ANF_lig-bd_rcpt"/>
</dbReference>
<dbReference type="PANTHER" id="PTHR24060">
    <property type="entry name" value="METABOTROPIC GLUTAMATE RECEPTOR"/>
    <property type="match status" value="1"/>
</dbReference>
<keyword evidence="2" id="KW-0812">Transmembrane</keyword>
<accession>A0A1B0D120</accession>
<comment type="subcellular location">
    <subcellularLocation>
        <location evidence="1">Membrane</location>
        <topology evidence="1">Multi-pass membrane protein</topology>
    </subcellularLocation>
</comment>
<dbReference type="InterPro" id="IPR000337">
    <property type="entry name" value="GPCR_3"/>
</dbReference>
<keyword evidence="9" id="KW-1185">Reference proteome</keyword>
<evidence type="ECO:0000256" key="6">
    <source>
        <dbReference type="ARBA" id="ARBA00023180"/>
    </source>
</evidence>
<sequence length="246" mass="27790">MRHESLTCNSILSLVVLHLLNFELVPSHEIPDVSHQSVVQSENGSLLMRPEDAFWWDSRYFAHHIGRHKHKRHFSRHHRHFHLDPIDFQSKDFLVSSVVEETETVPEGNPPLWPVKKEAVVEGQVILGGLMMVHEREDNVTCGKIMPQGGIQALEAMLYTVDRVNQMKLLPNFTLGAHILDDCDKDTYGLEMALDFIKGSISNIDGAEYHCNKSQVRKVISGVVGAASSVTSIQVANLLRLFRIPQ</sequence>
<evidence type="ECO:0000256" key="4">
    <source>
        <dbReference type="ARBA" id="ARBA00023136"/>
    </source>
</evidence>
<dbReference type="SUPFAM" id="SSF53822">
    <property type="entry name" value="Periplasmic binding protein-like I"/>
    <property type="match status" value="1"/>
</dbReference>
<reference evidence="8" key="1">
    <citation type="submission" date="2022-08" db="UniProtKB">
        <authorList>
            <consortium name="EnsemblMetazoa"/>
        </authorList>
    </citation>
    <scope>IDENTIFICATION</scope>
    <source>
        <strain evidence="8">Israel</strain>
    </source>
</reference>
<dbReference type="PRINTS" id="PR00248">
    <property type="entry name" value="GPCRMGR"/>
</dbReference>
<feature type="domain" description="Receptor ligand binding region" evidence="7">
    <location>
        <begin position="153"/>
        <end position="246"/>
    </location>
</feature>
<name>A0A1B0D120_PHLPP</name>
<dbReference type="GO" id="GO:0004930">
    <property type="term" value="F:G protein-coupled receptor activity"/>
    <property type="evidence" value="ECO:0007669"/>
    <property type="project" value="InterPro"/>
</dbReference>